<organism evidence="6 7">
    <name type="scientific">Rhodopseudomonas palustris</name>
    <dbReference type="NCBI Taxonomy" id="1076"/>
    <lineage>
        <taxon>Bacteria</taxon>
        <taxon>Pseudomonadati</taxon>
        <taxon>Pseudomonadota</taxon>
        <taxon>Alphaproteobacteria</taxon>
        <taxon>Hyphomicrobiales</taxon>
        <taxon>Nitrobacteraceae</taxon>
        <taxon>Rhodopseudomonas</taxon>
    </lineage>
</organism>
<dbReference type="EMBL" id="JACRJB010000034">
    <property type="protein sequence ID" value="MBI5130282.1"/>
    <property type="molecule type" value="Genomic_DNA"/>
</dbReference>
<dbReference type="PROSITE" id="PS51935">
    <property type="entry name" value="NLPC_P60"/>
    <property type="match status" value="1"/>
</dbReference>
<comment type="caution">
    <text evidence="6">The sequence shown here is derived from an EMBL/GenBank/DDBJ whole genome shotgun (WGS) entry which is preliminary data.</text>
</comment>
<protein>
    <submittedName>
        <fullName evidence="6">Peptidase P60</fullName>
    </submittedName>
</protein>
<dbReference type="GO" id="GO:0008234">
    <property type="term" value="F:cysteine-type peptidase activity"/>
    <property type="evidence" value="ECO:0007669"/>
    <property type="project" value="UniProtKB-KW"/>
</dbReference>
<dbReference type="InterPro" id="IPR038765">
    <property type="entry name" value="Papain-like_cys_pep_sf"/>
</dbReference>
<evidence type="ECO:0000256" key="2">
    <source>
        <dbReference type="ARBA" id="ARBA00022670"/>
    </source>
</evidence>
<accession>A0A933VVW1</accession>
<proteinExistence type="inferred from homology"/>
<gene>
    <name evidence="6" type="ORF">HZA66_12635</name>
</gene>
<dbReference type="AlphaFoldDB" id="A0A933VVW1"/>
<evidence type="ECO:0000256" key="3">
    <source>
        <dbReference type="ARBA" id="ARBA00022801"/>
    </source>
</evidence>
<dbReference type="Proteomes" id="UP000782519">
    <property type="component" value="Unassembled WGS sequence"/>
</dbReference>
<keyword evidence="3" id="KW-0378">Hydrolase</keyword>
<sequence length="148" mass="16171">MDKLLTRAALVAEARSWIGTRYRHQASVKGVGCDCLGLVRGVWRGCLGDEPEAPPAYAPDWAEARGQETLADAALRHLRPIACDAFGAGDVLLFRWRERCVAKHAAIASSATTMIHAHDGAAVCEIALAPWWRRRLAYAFSFPGVVEE</sequence>
<keyword evidence="2" id="KW-0645">Protease</keyword>
<dbReference type="Gene3D" id="3.90.1720.10">
    <property type="entry name" value="endopeptidase domain like (from Nostoc punctiforme)"/>
    <property type="match status" value="1"/>
</dbReference>
<name>A0A933VVW1_RHOPL</name>
<evidence type="ECO:0000259" key="5">
    <source>
        <dbReference type="PROSITE" id="PS51935"/>
    </source>
</evidence>
<keyword evidence="4" id="KW-0788">Thiol protease</keyword>
<feature type="domain" description="NlpC/P60" evidence="5">
    <location>
        <begin position="4"/>
        <end position="143"/>
    </location>
</feature>
<evidence type="ECO:0000313" key="7">
    <source>
        <dbReference type="Proteomes" id="UP000782519"/>
    </source>
</evidence>
<dbReference type="InterPro" id="IPR000064">
    <property type="entry name" value="NLP_P60_dom"/>
</dbReference>
<reference evidence="6" key="1">
    <citation type="submission" date="2020-07" db="EMBL/GenBank/DDBJ databases">
        <title>Huge and variable diversity of episymbiotic CPR bacteria and DPANN archaea in groundwater ecosystems.</title>
        <authorList>
            <person name="He C.Y."/>
            <person name="Keren R."/>
            <person name="Whittaker M."/>
            <person name="Farag I.F."/>
            <person name="Doudna J."/>
            <person name="Cate J.H.D."/>
            <person name="Banfield J.F."/>
        </authorList>
    </citation>
    <scope>NUCLEOTIDE SEQUENCE</scope>
    <source>
        <strain evidence="6">NC_groundwater_1818_Pr3_B-0.1um_66_35</strain>
    </source>
</reference>
<dbReference type="SUPFAM" id="SSF54001">
    <property type="entry name" value="Cysteine proteinases"/>
    <property type="match status" value="1"/>
</dbReference>
<dbReference type="InterPro" id="IPR011929">
    <property type="entry name" value="Phage_pept_NlpC/P60"/>
</dbReference>
<evidence type="ECO:0000256" key="1">
    <source>
        <dbReference type="ARBA" id="ARBA00007074"/>
    </source>
</evidence>
<comment type="similarity">
    <text evidence="1">Belongs to the peptidase C40 family.</text>
</comment>
<evidence type="ECO:0000256" key="4">
    <source>
        <dbReference type="ARBA" id="ARBA00022807"/>
    </source>
</evidence>
<dbReference type="GO" id="GO:0006508">
    <property type="term" value="P:proteolysis"/>
    <property type="evidence" value="ECO:0007669"/>
    <property type="project" value="UniProtKB-KW"/>
</dbReference>
<evidence type="ECO:0000313" key="6">
    <source>
        <dbReference type="EMBL" id="MBI5130282.1"/>
    </source>
</evidence>
<dbReference type="NCBIfam" id="TIGR02219">
    <property type="entry name" value="phage_NlpC_fam"/>
    <property type="match status" value="1"/>
</dbReference>